<sequence length="309" mass="33953">MADLQHIHELVYDGDLVTKRYVADRPGACEREWRALNLLAEHAPGLAPEPVSREDGAITMTRIDGVPLRGLPRRAEHLAAMAEALVELHTAVPHQVLRTLPVRPWQREAVVDWLRLRCAQWQPRNPAADRVVEEGLRWLDGWAAPGGGFGRDGVGGGLGRAEVGGLGRDGAGGLGRDEAGGFDRDGVGGFDCDGARESGITPVFGAGDGNLANFLWDGERVRIVDFEDSGRSDLVYELAELAEHVSMWVDGEVEIAGRFELSPQEERRMRECRKAQAFIWFFLLSHEGPRNPPGTFERQTERVLAILGA</sequence>
<dbReference type="RefSeq" id="WP_379530731.1">
    <property type="nucleotide sequence ID" value="NZ_JBHSBI010000013.1"/>
</dbReference>
<protein>
    <submittedName>
        <fullName evidence="2">Phosphotransferase</fullName>
    </submittedName>
</protein>
<dbReference type="Gene3D" id="3.90.1200.10">
    <property type="match status" value="1"/>
</dbReference>
<name>A0ABV8GF36_9ACTN</name>
<evidence type="ECO:0000313" key="3">
    <source>
        <dbReference type="Proteomes" id="UP001595851"/>
    </source>
</evidence>
<organism evidence="2 3">
    <name type="scientific">Nonomuraea purpurea</name>
    <dbReference type="NCBI Taxonomy" id="1849276"/>
    <lineage>
        <taxon>Bacteria</taxon>
        <taxon>Bacillati</taxon>
        <taxon>Actinomycetota</taxon>
        <taxon>Actinomycetes</taxon>
        <taxon>Streptosporangiales</taxon>
        <taxon>Streptosporangiaceae</taxon>
        <taxon>Nonomuraea</taxon>
    </lineage>
</organism>
<proteinExistence type="predicted"/>
<dbReference type="InterPro" id="IPR002575">
    <property type="entry name" value="Aminoglycoside_PTrfase"/>
</dbReference>
<dbReference type="SUPFAM" id="SSF56112">
    <property type="entry name" value="Protein kinase-like (PK-like)"/>
    <property type="match status" value="1"/>
</dbReference>
<dbReference type="InterPro" id="IPR011009">
    <property type="entry name" value="Kinase-like_dom_sf"/>
</dbReference>
<evidence type="ECO:0000259" key="1">
    <source>
        <dbReference type="Pfam" id="PF01636"/>
    </source>
</evidence>
<reference evidence="3" key="1">
    <citation type="journal article" date="2019" name="Int. J. Syst. Evol. Microbiol.">
        <title>The Global Catalogue of Microorganisms (GCM) 10K type strain sequencing project: providing services to taxonomists for standard genome sequencing and annotation.</title>
        <authorList>
            <consortium name="The Broad Institute Genomics Platform"/>
            <consortium name="The Broad Institute Genome Sequencing Center for Infectious Disease"/>
            <person name="Wu L."/>
            <person name="Ma J."/>
        </authorList>
    </citation>
    <scope>NUCLEOTIDE SEQUENCE [LARGE SCALE GENOMIC DNA]</scope>
    <source>
        <strain evidence="3">TBRC 1276</strain>
    </source>
</reference>
<comment type="caution">
    <text evidence="2">The sequence shown here is derived from an EMBL/GenBank/DDBJ whole genome shotgun (WGS) entry which is preliminary data.</text>
</comment>
<gene>
    <name evidence="2" type="ORF">ACFOY2_26165</name>
</gene>
<accession>A0ABV8GF36</accession>
<dbReference type="Proteomes" id="UP001595851">
    <property type="component" value="Unassembled WGS sequence"/>
</dbReference>
<dbReference type="Pfam" id="PF01636">
    <property type="entry name" value="APH"/>
    <property type="match status" value="1"/>
</dbReference>
<keyword evidence="3" id="KW-1185">Reference proteome</keyword>
<evidence type="ECO:0000313" key="2">
    <source>
        <dbReference type="EMBL" id="MFC4010739.1"/>
    </source>
</evidence>
<feature type="domain" description="Aminoglycoside phosphotransferase" evidence="1">
    <location>
        <begin position="207"/>
        <end position="271"/>
    </location>
</feature>
<dbReference type="EMBL" id="JBHSBI010000013">
    <property type="protein sequence ID" value="MFC4010739.1"/>
    <property type="molecule type" value="Genomic_DNA"/>
</dbReference>